<reference evidence="14" key="1">
    <citation type="journal article" date="2015" name="Nature">
        <title>Complex archaea that bridge the gap between prokaryotes and eukaryotes.</title>
        <authorList>
            <person name="Spang A."/>
            <person name="Saw J.H."/>
            <person name="Jorgensen S.L."/>
            <person name="Zaremba-Niedzwiedzka K."/>
            <person name="Martijn J."/>
            <person name="Lind A.E."/>
            <person name="van Eijk R."/>
            <person name="Schleper C."/>
            <person name="Guy L."/>
            <person name="Ettema T.J."/>
        </authorList>
    </citation>
    <scope>NUCLEOTIDE SEQUENCE</scope>
</reference>
<keyword evidence="8" id="KW-0418">Kinase</keyword>
<keyword evidence="7" id="KW-0547">Nucleotide-binding</keyword>
<dbReference type="PRINTS" id="PR00344">
    <property type="entry name" value="BCTRLSENSOR"/>
</dbReference>
<dbReference type="GO" id="GO:0000155">
    <property type="term" value="F:phosphorelay sensor kinase activity"/>
    <property type="evidence" value="ECO:0007669"/>
    <property type="project" value="InterPro"/>
</dbReference>
<evidence type="ECO:0000256" key="5">
    <source>
        <dbReference type="ARBA" id="ARBA00022553"/>
    </source>
</evidence>
<dbReference type="PROSITE" id="PS50885">
    <property type="entry name" value="HAMP"/>
    <property type="match status" value="1"/>
</dbReference>
<dbReference type="InterPro" id="IPR003661">
    <property type="entry name" value="HisK_dim/P_dom"/>
</dbReference>
<evidence type="ECO:0000256" key="9">
    <source>
        <dbReference type="ARBA" id="ARBA00022840"/>
    </source>
</evidence>
<keyword evidence="11" id="KW-0812">Transmembrane</keyword>
<evidence type="ECO:0000256" key="10">
    <source>
        <dbReference type="SAM" id="MobiDB-lite"/>
    </source>
</evidence>
<keyword evidence="6" id="KW-0808">Transferase</keyword>
<dbReference type="SMART" id="SM00387">
    <property type="entry name" value="HATPase_c"/>
    <property type="match status" value="1"/>
</dbReference>
<dbReference type="AlphaFoldDB" id="A0A0F9ST63"/>
<evidence type="ECO:0000256" key="8">
    <source>
        <dbReference type="ARBA" id="ARBA00022777"/>
    </source>
</evidence>
<accession>A0A0F9ST63</accession>
<dbReference type="Gene3D" id="1.10.287.130">
    <property type="match status" value="1"/>
</dbReference>
<dbReference type="PANTHER" id="PTHR44936">
    <property type="entry name" value="SENSOR PROTEIN CREC"/>
    <property type="match status" value="1"/>
</dbReference>
<dbReference type="Gene3D" id="3.30.565.10">
    <property type="entry name" value="Histidine kinase-like ATPase, C-terminal domain"/>
    <property type="match status" value="1"/>
</dbReference>
<name>A0A0F9ST63_9ZZZZ</name>
<evidence type="ECO:0000313" key="14">
    <source>
        <dbReference type="EMBL" id="KKN69994.1"/>
    </source>
</evidence>
<comment type="subcellular location">
    <subcellularLocation>
        <location evidence="2">Cell membrane</location>
        <topology evidence="2">Multi-pass membrane protein</topology>
    </subcellularLocation>
</comment>
<feature type="transmembrane region" description="Helical" evidence="11">
    <location>
        <begin position="52"/>
        <end position="73"/>
    </location>
</feature>
<dbReference type="GO" id="GO:0005524">
    <property type="term" value="F:ATP binding"/>
    <property type="evidence" value="ECO:0007669"/>
    <property type="project" value="UniProtKB-KW"/>
</dbReference>
<dbReference type="SMART" id="SM00388">
    <property type="entry name" value="HisKA"/>
    <property type="match status" value="1"/>
</dbReference>
<dbReference type="PROSITE" id="PS50109">
    <property type="entry name" value="HIS_KIN"/>
    <property type="match status" value="1"/>
</dbReference>
<dbReference type="InterPro" id="IPR005467">
    <property type="entry name" value="His_kinase_dom"/>
</dbReference>
<keyword evidence="5" id="KW-0597">Phosphoprotein</keyword>
<dbReference type="GO" id="GO:0005886">
    <property type="term" value="C:plasma membrane"/>
    <property type="evidence" value="ECO:0007669"/>
    <property type="project" value="UniProtKB-SubCell"/>
</dbReference>
<keyword evidence="11" id="KW-0472">Membrane</keyword>
<dbReference type="InterPro" id="IPR036097">
    <property type="entry name" value="HisK_dim/P_sf"/>
</dbReference>
<dbReference type="InterPro" id="IPR036890">
    <property type="entry name" value="HATPase_C_sf"/>
</dbReference>
<feature type="region of interest" description="Disordered" evidence="10">
    <location>
        <begin position="1"/>
        <end position="35"/>
    </location>
</feature>
<dbReference type="EC" id="2.7.13.3" evidence="3"/>
<keyword evidence="4" id="KW-1003">Cell membrane</keyword>
<dbReference type="EMBL" id="LAZR01000413">
    <property type="protein sequence ID" value="KKN69994.1"/>
    <property type="molecule type" value="Genomic_DNA"/>
</dbReference>
<organism evidence="14">
    <name type="scientific">marine sediment metagenome</name>
    <dbReference type="NCBI Taxonomy" id="412755"/>
    <lineage>
        <taxon>unclassified sequences</taxon>
        <taxon>metagenomes</taxon>
        <taxon>ecological metagenomes</taxon>
    </lineage>
</organism>
<comment type="catalytic activity">
    <reaction evidence="1">
        <text>ATP + protein L-histidine = ADP + protein N-phospho-L-histidine.</text>
        <dbReference type="EC" id="2.7.13.3"/>
    </reaction>
</comment>
<dbReference type="InterPro" id="IPR004358">
    <property type="entry name" value="Sig_transdc_His_kin-like_C"/>
</dbReference>
<dbReference type="PANTHER" id="PTHR44936:SF10">
    <property type="entry name" value="SENSOR PROTEIN RSTB"/>
    <property type="match status" value="1"/>
</dbReference>
<protein>
    <recommendedName>
        <fullName evidence="3">histidine kinase</fullName>
        <ecNumber evidence="3">2.7.13.3</ecNumber>
    </recommendedName>
</protein>
<evidence type="ECO:0000256" key="3">
    <source>
        <dbReference type="ARBA" id="ARBA00012438"/>
    </source>
</evidence>
<feature type="compositionally biased region" description="Basic and acidic residues" evidence="10">
    <location>
        <begin position="25"/>
        <end position="35"/>
    </location>
</feature>
<proteinExistence type="predicted"/>
<evidence type="ECO:0000256" key="2">
    <source>
        <dbReference type="ARBA" id="ARBA00004651"/>
    </source>
</evidence>
<dbReference type="InterPro" id="IPR003660">
    <property type="entry name" value="HAMP_dom"/>
</dbReference>
<dbReference type="Pfam" id="PF02518">
    <property type="entry name" value="HATPase_c"/>
    <property type="match status" value="1"/>
</dbReference>
<evidence type="ECO:0000259" key="12">
    <source>
        <dbReference type="PROSITE" id="PS50109"/>
    </source>
</evidence>
<evidence type="ECO:0000256" key="4">
    <source>
        <dbReference type="ARBA" id="ARBA00022475"/>
    </source>
</evidence>
<comment type="caution">
    <text evidence="14">The sequence shown here is derived from an EMBL/GenBank/DDBJ whole genome shotgun (WGS) entry which is preliminary data.</text>
</comment>
<evidence type="ECO:0000256" key="7">
    <source>
        <dbReference type="ARBA" id="ARBA00022741"/>
    </source>
</evidence>
<feature type="domain" description="HAMP" evidence="13">
    <location>
        <begin position="226"/>
        <end position="281"/>
    </location>
</feature>
<feature type="domain" description="Histidine kinase" evidence="12">
    <location>
        <begin position="295"/>
        <end position="510"/>
    </location>
</feature>
<dbReference type="SUPFAM" id="SSF55874">
    <property type="entry name" value="ATPase domain of HSP90 chaperone/DNA topoisomerase II/histidine kinase"/>
    <property type="match status" value="1"/>
</dbReference>
<evidence type="ECO:0000256" key="6">
    <source>
        <dbReference type="ARBA" id="ARBA00022679"/>
    </source>
</evidence>
<gene>
    <name evidence="14" type="ORF">LCGC14_0435380</name>
</gene>
<keyword evidence="11" id="KW-1133">Transmembrane helix</keyword>
<evidence type="ECO:0000259" key="13">
    <source>
        <dbReference type="PROSITE" id="PS50885"/>
    </source>
</evidence>
<feature type="transmembrane region" description="Helical" evidence="11">
    <location>
        <begin position="205"/>
        <end position="229"/>
    </location>
</feature>
<keyword evidence="9" id="KW-0067">ATP-binding</keyword>
<evidence type="ECO:0000256" key="1">
    <source>
        <dbReference type="ARBA" id="ARBA00000085"/>
    </source>
</evidence>
<sequence>MDSVEPVESQGLKAATEGTSVALPKDTKRPADRRSKDVARVPLVRRRISTRLLLVTMLAVMLAEVLIFVPSIANFREDWLSAKIETAAVAGLASSQNNPQGDVVLGPAQEASLLKALDAKLVAIVEGDVSRLLARDETLAVVDLQIDLSNQNPFRMVTGAFNTLLSGNNRTMRVFGAVGDGSLVGEVVMSEYPLRRDMLIYSRNILLLSLAIASFAALLVYGSISAYLIRPIQAMTRSMIRFGEKPADPSRIIQPTNRDDEIGVAEAELAAMQARLADTLREQRHLADLGLAVSKINHDLRNILASAQMISDRLATLNDPRVQRVAPMLLRSLDRALNYTQSVLAYGRAVENAPVKRKVRLKQLVTDVFEMVAVSPESGIGCVNAVGEGLEVEVDPDQFHRVLVNLCRNALQALEGNETDQPSVVRRITIAARQEGDGETLVVVEDTGPGLPERARENLFKAFTGSVRSGGTGLGLAIAAEIVEAHGGRITLADGTTPGARFEIRLPSRSSLGAAAATVPIT</sequence>
<dbReference type="InterPro" id="IPR003594">
    <property type="entry name" value="HATPase_dom"/>
</dbReference>
<evidence type="ECO:0000256" key="11">
    <source>
        <dbReference type="SAM" id="Phobius"/>
    </source>
</evidence>
<dbReference type="InterPro" id="IPR050980">
    <property type="entry name" value="2C_sensor_his_kinase"/>
</dbReference>
<dbReference type="SUPFAM" id="SSF47384">
    <property type="entry name" value="Homodimeric domain of signal transducing histidine kinase"/>
    <property type="match status" value="1"/>
</dbReference>